<dbReference type="InterPro" id="IPR036388">
    <property type="entry name" value="WH-like_DNA-bd_sf"/>
</dbReference>
<dbReference type="InterPro" id="IPR013196">
    <property type="entry name" value="HTH_11"/>
</dbReference>
<keyword evidence="6" id="KW-1185">Reference proteome</keyword>
<dbReference type="GO" id="GO:0003677">
    <property type="term" value="F:DNA binding"/>
    <property type="evidence" value="ECO:0007669"/>
    <property type="project" value="UniProtKB-KW"/>
</dbReference>
<feature type="domain" description="HTH deoR-type" evidence="4">
    <location>
        <begin position="29"/>
        <end position="88"/>
    </location>
</feature>
<dbReference type="InterPro" id="IPR057727">
    <property type="entry name" value="WCX_dom"/>
</dbReference>
<sequence length="577" mass="61240">MTGFGVTATARSRPEAVLVPRENATVTDTTQRLLTLLSLLQTPREWPGPELAERLGVSERTVRRDIDRLRALDYPVQATMGVYGGYRLEAGTAMPPLLLDDAEAVSTAVGLRTVAAHALTGADEAAVRALAKLEQVLPARLRARVRAVGAATEVLAEQTDSPVDTAVLTALAAAIGTGEQVRFGYRANSGAETRRLADPHRLVAAGHRWYLVAFDRDRDDWRIFRVDRIVNPLPIGLRAAIREVPGGDAANFVRDSLYSLAPVHRAEITVFAGAAEIAATGIGEVEAADEHSCRVTTAADTLPWLLLRLIRLGHDFRVDGPPELAAYVGEVGERLQRAAPANRPSRATVTGISQQALSKQYRKTRGELVMRRLSVTRRLAAAATATAAAALVFAGPAAAAPQPVDWTSATAHLRAAAAGNPAAEQAIDRLVAAGPAVHETALPAQPFQIPAQSDIGRGDGPGVYGSGIALNMDGFRFGFFGGPGTIAPNQAGANLQVIWYNLSNGRSGTETLIEHNDVPVDTTIRSGVIDPGPGTVVAAAYGTLWHRWPVPVSPDHQDGFQYQLGTISVPSFGAIYN</sequence>
<dbReference type="Pfam" id="PF08279">
    <property type="entry name" value="HTH_11"/>
    <property type="match status" value="1"/>
</dbReference>
<evidence type="ECO:0000256" key="3">
    <source>
        <dbReference type="ARBA" id="ARBA00023163"/>
    </source>
</evidence>
<evidence type="ECO:0000256" key="2">
    <source>
        <dbReference type="ARBA" id="ARBA00023125"/>
    </source>
</evidence>
<proteinExistence type="predicted"/>
<keyword evidence="3" id="KW-0804">Transcription</keyword>
<dbReference type="PATRIC" id="fig|1415166.3.peg.2993"/>
<dbReference type="PANTHER" id="PTHR34580">
    <property type="match status" value="1"/>
</dbReference>
<protein>
    <submittedName>
        <fullName evidence="5">Transcriptional regulator, DeoR family</fullName>
    </submittedName>
</protein>
<dbReference type="KEGG" id="nno:NONO_c29210"/>
<dbReference type="EMBL" id="CP006850">
    <property type="protein sequence ID" value="AHH17710.1"/>
    <property type="molecule type" value="Genomic_DNA"/>
</dbReference>
<dbReference type="PROSITE" id="PS52050">
    <property type="entry name" value="WYL"/>
    <property type="match status" value="1"/>
</dbReference>
<gene>
    <name evidence="5" type="ORF">NONO_c29210</name>
</gene>
<dbReference type="Proteomes" id="UP000019150">
    <property type="component" value="Chromosome"/>
</dbReference>
<dbReference type="InterPro" id="IPR036390">
    <property type="entry name" value="WH_DNA-bd_sf"/>
</dbReference>
<organism evidence="5 6">
    <name type="scientific">Nocardia nova SH22a</name>
    <dbReference type="NCBI Taxonomy" id="1415166"/>
    <lineage>
        <taxon>Bacteria</taxon>
        <taxon>Bacillati</taxon>
        <taxon>Actinomycetota</taxon>
        <taxon>Actinomycetes</taxon>
        <taxon>Mycobacteriales</taxon>
        <taxon>Nocardiaceae</taxon>
        <taxon>Nocardia</taxon>
    </lineage>
</organism>
<dbReference type="InterPro" id="IPR001034">
    <property type="entry name" value="DeoR_HTH"/>
</dbReference>
<dbReference type="PROSITE" id="PS00894">
    <property type="entry name" value="HTH_DEOR_1"/>
    <property type="match status" value="1"/>
</dbReference>
<evidence type="ECO:0000259" key="4">
    <source>
        <dbReference type="PROSITE" id="PS51000"/>
    </source>
</evidence>
<evidence type="ECO:0000313" key="5">
    <source>
        <dbReference type="EMBL" id="AHH17710.1"/>
    </source>
</evidence>
<dbReference type="Gene3D" id="1.10.10.10">
    <property type="entry name" value="Winged helix-like DNA-binding domain superfamily/Winged helix DNA-binding domain"/>
    <property type="match status" value="1"/>
</dbReference>
<dbReference type="Pfam" id="PF13280">
    <property type="entry name" value="WYL"/>
    <property type="match status" value="1"/>
</dbReference>
<accession>W5TED9</accession>
<dbReference type="InterPro" id="IPR051534">
    <property type="entry name" value="CBASS_pafABC_assoc_protein"/>
</dbReference>
<dbReference type="AlphaFoldDB" id="W5TED9"/>
<dbReference type="GO" id="GO:0003700">
    <property type="term" value="F:DNA-binding transcription factor activity"/>
    <property type="evidence" value="ECO:0007669"/>
    <property type="project" value="InterPro"/>
</dbReference>
<dbReference type="Pfam" id="PF25583">
    <property type="entry name" value="WCX"/>
    <property type="match status" value="1"/>
</dbReference>
<keyword evidence="1" id="KW-0805">Transcription regulation</keyword>
<dbReference type="PROSITE" id="PS51000">
    <property type="entry name" value="HTH_DEOR_2"/>
    <property type="match status" value="1"/>
</dbReference>
<evidence type="ECO:0000313" key="6">
    <source>
        <dbReference type="Proteomes" id="UP000019150"/>
    </source>
</evidence>
<dbReference type="InterPro" id="IPR026881">
    <property type="entry name" value="WYL_dom"/>
</dbReference>
<dbReference type="InterPro" id="IPR018356">
    <property type="entry name" value="Tscrpt_reg_HTH_DeoR_CS"/>
</dbReference>
<name>W5TED9_9NOCA</name>
<dbReference type="SUPFAM" id="SSF46785">
    <property type="entry name" value="Winged helix' DNA-binding domain"/>
    <property type="match status" value="1"/>
</dbReference>
<dbReference type="PANTHER" id="PTHR34580:SF3">
    <property type="entry name" value="PROTEIN PAFB"/>
    <property type="match status" value="1"/>
</dbReference>
<keyword evidence="2" id="KW-0238">DNA-binding</keyword>
<dbReference type="HOGENOM" id="CLU_472368_0_0_11"/>
<dbReference type="eggNOG" id="COG2378">
    <property type="taxonomic scope" value="Bacteria"/>
</dbReference>
<dbReference type="STRING" id="1415166.NONO_c29210"/>
<reference evidence="5 6" key="1">
    <citation type="journal article" date="2014" name="Appl. Environ. Microbiol.">
        <title>Insights into the Microbial Degradation of Rubber and Gutta-Percha by Analysis of the Complete Genome of Nocardia nova SH22a.</title>
        <authorList>
            <person name="Luo Q."/>
            <person name="Hiessl S."/>
            <person name="Poehlein A."/>
            <person name="Daniel R."/>
            <person name="Steinbuchel A."/>
        </authorList>
    </citation>
    <scope>NUCLEOTIDE SEQUENCE [LARGE SCALE GENOMIC DNA]</scope>
    <source>
        <strain evidence="5">SH22a</strain>
    </source>
</reference>
<evidence type="ECO:0000256" key="1">
    <source>
        <dbReference type="ARBA" id="ARBA00023015"/>
    </source>
</evidence>